<evidence type="ECO:0000313" key="3">
    <source>
        <dbReference type="EMBL" id="MBB0229594.1"/>
    </source>
</evidence>
<dbReference type="InterPro" id="IPR021443">
    <property type="entry name" value="DUF3093"/>
</dbReference>
<sequence>MESDANRPSRPSRPYEERLTVPRTWWLIALMGAALAGVTLVPLGTVAALIGATAALVVCAMALSTYGSARIRLAGGTLLAGRARVPLSALGEARPLDGAEAVAWRTHRADARAFMLLRAYVPTAVRVEVVDPDDPTPYLYLSTRHPRRLAAALAAGRESAPEAEGRRTGRMGGPADAAGPSERHDAG</sequence>
<name>A0A7W3T278_9ACTN</name>
<dbReference type="Pfam" id="PF11292">
    <property type="entry name" value="DUF3093"/>
    <property type="match status" value="1"/>
</dbReference>
<keyword evidence="4" id="KW-1185">Reference proteome</keyword>
<proteinExistence type="predicted"/>
<gene>
    <name evidence="3" type="ORF">FOE67_08725</name>
</gene>
<reference evidence="4" key="1">
    <citation type="submission" date="2019-10" db="EMBL/GenBank/DDBJ databases">
        <title>Streptomyces sp. nov., a novel actinobacterium isolated from alkaline environment.</title>
        <authorList>
            <person name="Golinska P."/>
        </authorList>
    </citation>
    <scope>NUCLEOTIDE SEQUENCE [LARGE SCALE GENOMIC DNA]</scope>
    <source>
        <strain evidence="4">DSM 42108</strain>
    </source>
</reference>
<evidence type="ECO:0000256" key="1">
    <source>
        <dbReference type="SAM" id="MobiDB-lite"/>
    </source>
</evidence>
<keyword evidence="2" id="KW-0472">Membrane</keyword>
<dbReference type="AlphaFoldDB" id="A0A7W3T278"/>
<keyword evidence="2" id="KW-1133">Transmembrane helix</keyword>
<keyword evidence="2" id="KW-0812">Transmembrane</keyword>
<evidence type="ECO:0000256" key="2">
    <source>
        <dbReference type="SAM" id="Phobius"/>
    </source>
</evidence>
<feature type="transmembrane region" description="Helical" evidence="2">
    <location>
        <begin position="46"/>
        <end position="66"/>
    </location>
</feature>
<accession>A0A7W3T278</accession>
<feature type="region of interest" description="Disordered" evidence="1">
    <location>
        <begin position="151"/>
        <end position="187"/>
    </location>
</feature>
<feature type="transmembrane region" description="Helical" evidence="2">
    <location>
        <begin position="21"/>
        <end position="40"/>
    </location>
</feature>
<comment type="caution">
    <text evidence="3">The sequence shown here is derived from an EMBL/GenBank/DDBJ whole genome shotgun (WGS) entry which is preliminary data.</text>
</comment>
<protein>
    <submittedName>
        <fullName evidence="3">DUF3093 family protein</fullName>
    </submittedName>
</protein>
<dbReference type="Proteomes" id="UP000530234">
    <property type="component" value="Unassembled WGS sequence"/>
</dbReference>
<dbReference type="EMBL" id="VKHS01000141">
    <property type="protein sequence ID" value="MBB0229594.1"/>
    <property type="molecule type" value="Genomic_DNA"/>
</dbReference>
<organism evidence="3 4">
    <name type="scientific">Streptomyces calidiresistens</name>
    <dbReference type="NCBI Taxonomy" id="1485586"/>
    <lineage>
        <taxon>Bacteria</taxon>
        <taxon>Bacillati</taxon>
        <taxon>Actinomycetota</taxon>
        <taxon>Actinomycetes</taxon>
        <taxon>Kitasatosporales</taxon>
        <taxon>Streptomycetaceae</taxon>
        <taxon>Streptomyces</taxon>
    </lineage>
</organism>
<evidence type="ECO:0000313" key="4">
    <source>
        <dbReference type="Proteomes" id="UP000530234"/>
    </source>
</evidence>